<organism evidence="1 2">
    <name type="scientific">Streptomyces ipomoeae 91-03</name>
    <dbReference type="NCBI Taxonomy" id="698759"/>
    <lineage>
        <taxon>Bacteria</taxon>
        <taxon>Bacillati</taxon>
        <taxon>Actinomycetota</taxon>
        <taxon>Actinomycetes</taxon>
        <taxon>Kitasatosporales</taxon>
        <taxon>Streptomycetaceae</taxon>
        <taxon>Streptomyces</taxon>
    </lineage>
</organism>
<comment type="caution">
    <text evidence="1">The sequence shown here is derived from an EMBL/GenBank/DDBJ whole genome shotgun (WGS) entry which is preliminary data.</text>
</comment>
<evidence type="ECO:0008006" key="3">
    <source>
        <dbReference type="Google" id="ProtNLM"/>
    </source>
</evidence>
<reference evidence="1 2" key="1">
    <citation type="submission" date="2012-11" db="EMBL/GenBank/DDBJ databases">
        <authorList>
            <person name="Huguet-Tapia J.C."/>
            <person name="Durkin A.S."/>
            <person name="Pettis G.S."/>
            <person name="Badger J.H."/>
        </authorList>
    </citation>
    <scope>NUCLEOTIDE SEQUENCE [LARGE SCALE GENOMIC DNA]</scope>
    <source>
        <strain evidence="1 2">91-03</strain>
    </source>
</reference>
<proteinExistence type="predicted"/>
<dbReference type="EMBL" id="AEJC01000535">
    <property type="protein sequence ID" value="EKX62142.1"/>
    <property type="molecule type" value="Genomic_DNA"/>
</dbReference>
<evidence type="ECO:0000313" key="2">
    <source>
        <dbReference type="Proteomes" id="UP000010411"/>
    </source>
</evidence>
<dbReference type="PATRIC" id="fig|698759.3.peg.7201"/>
<dbReference type="Proteomes" id="UP000010411">
    <property type="component" value="Unassembled WGS sequence"/>
</dbReference>
<evidence type="ECO:0000313" key="1">
    <source>
        <dbReference type="EMBL" id="EKX62142.1"/>
    </source>
</evidence>
<gene>
    <name evidence="1" type="ORF">STRIP9103_06347</name>
</gene>
<protein>
    <recommendedName>
        <fullName evidence="3">LamG-like jellyroll fold domain-containing protein</fullName>
    </recommendedName>
</protein>
<dbReference type="AlphaFoldDB" id="L1KNG4"/>
<name>L1KNG4_9ACTN</name>
<dbReference type="RefSeq" id="WP_009329776.1">
    <property type="nucleotide sequence ID" value="NZ_AEJC01000535.1"/>
</dbReference>
<keyword evidence="2" id="KW-1185">Reference proteome</keyword>
<sequence length="85" mass="9074">MVSDEVAALDSPVRLTGIYDSVYGTISLYLGYGQNGDAKAFTVQLGSGDFAIGKGFTNGTWKHYLPARVSEVRLWAGAMASPEQV</sequence>
<accession>L1KNG4</accession>